<gene>
    <name evidence="14" type="primary">uppP</name>
    <name evidence="15" type="ORF">G3M56_010985</name>
</gene>
<evidence type="ECO:0000256" key="2">
    <source>
        <dbReference type="ARBA" id="ARBA00010621"/>
    </source>
</evidence>
<feature type="transmembrane region" description="Helical" evidence="14">
    <location>
        <begin position="249"/>
        <end position="268"/>
    </location>
</feature>
<keyword evidence="14" id="KW-0133">Cell shape</keyword>
<evidence type="ECO:0000256" key="7">
    <source>
        <dbReference type="ARBA" id="ARBA00022801"/>
    </source>
</evidence>
<evidence type="ECO:0000256" key="5">
    <source>
        <dbReference type="ARBA" id="ARBA00022475"/>
    </source>
</evidence>
<dbReference type="Proteomes" id="UP000475117">
    <property type="component" value="Chromosome"/>
</dbReference>
<evidence type="ECO:0000313" key="16">
    <source>
        <dbReference type="Proteomes" id="UP000475117"/>
    </source>
</evidence>
<evidence type="ECO:0000256" key="3">
    <source>
        <dbReference type="ARBA" id="ARBA00012374"/>
    </source>
</evidence>
<keyword evidence="5 14" id="KW-1003">Cell membrane</keyword>
<evidence type="ECO:0000256" key="8">
    <source>
        <dbReference type="ARBA" id="ARBA00022989"/>
    </source>
</evidence>
<protein>
    <recommendedName>
        <fullName evidence="4 14">Undecaprenyl-diphosphatase</fullName>
        <ecNumber evidence="3 14">3.6.1.27</ecNumber>
    </recommendedName>
    <alternativeName>
        <fullName evidence="12 14">Bacitracin resistance protein</fullName>
    </alternativeName>
    <alternativeName>
        <fullName evidence="11 14">Undecaprenyl pyrophosphate phosphatase</fullName>
    </alternativeName>
</protein>
<dbReference type="AlphaFoldDB" id="A0A6B3LFE0"/>
<comment type="subcellular location">
    <subcellularLocation>
        <location evidence="1 14">Cell membrane</location>
        <topology evidence="1 14">Multi-pass membrane protein</topology>
    </subcellularLocation>
</comment>
<keyword evidence="7 14" id="KW-0378">Hydrolase</keyword>
<evidence type="ECO:0000256" key="9">
    <source>
        <dbReference type="ARBA" id="ARBA00023136"/>
    </source>
</evidence>
<feature type="transmembrane region" description="Helical" evidence="14">
    <location>
        <begin position="218"/>
        <end position="242"/>
    </location>
</feature>
<keyword evidence="9 14" id="KW-0472">Membrane</keyword>
<evidence type="ECO:0000256" key="6">
    <source>
        <dbReference type="ARBA" id="ARBA00022692"/>
    </source>
</evidence>
<comment type="miscellaneous">
    <text evidence="14">Bacitracin is thought to be involved in the inhibition of peptidoglycan synthesis by sequestering undecaprenyl diphosphate, thereby reducing the pool of lipid carrier available.</text>
</comment>
<dbReference type="EC" id="3.6.1.27" evidence="3 14"/>
<evidence type="ECO:0000256" key="13">
    <source>
        <dbReference type="ARBA" id="ARBA00047594"/>
    </source>
</evidence>
<dbReference type="GO" id="GO:0050380">
    <property type="term" value="F:undecaprenyl-diphosphatase activity"/>
    <property type="evidence" value="ECO:0007669"/>
    <property type="project" value="UniProtKB-UniRule"/>
</dbReference>
<dbReference type="EMBL" id="CP066776">
    <property type="protein sequence ID" value="QQL44405.1"/>
    <property type="molecule type" value="Genomic_DNA"/>
</dbReference>
<evidence type="ECO:0000256" key="12">
    <source>
        <dbReference type="ARBA" id="ARBA00032932"/>
    </source>
</evidence>
<feature type="transmembrane region" description="Helical" evidence="14">
    <location>
        <begin position="189"/>
        <end position="206"/>
    </location>
</feature>
<evidence type="ECO:0000313" key="15">
    <source>
        <dbReference type="EMBL" id="QQL44405.1"/>
    </source>
</evidence>
<dbReference type="KEGG" id="soa:G3M56_010985"/>
<dbReference type="GO" id="GO:0005886">
    <property type="term" value="C:plasma membrane"/>
    <property type="evidence" value="ECO:0007669"/>
    <property type="project" value="UniProtKB-SubCell"/>
</dbReference>
<evidence type="ECO:0000256" key="14">
    <source>
        <dbReference type="HAMAP-Rule" id="MF_01006"/>
    </source>
</evidence>
<feature type="transmembrane region" description="Helical" evidence="14">
    <location>
        <begin position="115"/>
        <end position="133"/>
    </location>
</feature>
<comment type="function">
    <text evidence="14">Catalyzes the dephosphorylation of undecaprenyl diphosphate (UPP). Confers resistance to bacitracin.</text>
</comment>
<keyword evidence="16" id="KW-1185">Reference proteome</keyword>
<proteinExistence type="inferred from homology"/>
<name>A0A6B3LFE0_9BACT</name>
<feature type="transmembrane region" description="Helical" evidence="14">
    <location>
        <begin position="46"/>
        <end position="65"/>
    </location>
</feature>
<evidence type="ECO:0000256" key="10">
    <source>
        <dbReference type="ARBA" id="ARBA00023251"/>
    </source>
</evidence>
<sequence length="274" mass="29580">MELIHAIILGIIQGLTEFLPVSSSGHLVLAEEWLNTSLGEESNLQLAFNVVVHFGTALSVIVYFHKRLLALFFSLFDKRKKEEHRMIFFLFLGTLPAVILVLLDKSLFGGQLDEILTSFPLAGAMLLLTGVILQIPQRLKPREGVVTGKRSVIVGIAQAFAILPGISRSGSTIVAAITSGIRADRAAEFSFLLAIPAIMGGMVFSLKDLSNLPSDQLVNFAIGGVASFLSGLFAVYLVLAAVRKGKLGYFGYYCFAMGAAALIWYFTYGNSVAA</sequence>
<keyword evidence="14" id="KW-0961">Cell wall biogenesis/degradation</keyword>
<dbReference type="HAMAP" id="MF_01006">
    <property type="entry name" value="Undec_diphosphatase"/>
    <property type="match status" value="1"/>
</dbReference>
<organism evidence="15 16">
    <name type="scientific">Sulfuriroseicoccus oceanibius</name>
    <dbReference type="NCBI Taxonomy" id="2707525"/>
    <lineage>
        <taxon>Bacteria</taxon>
        <taxon>Pseudomonadati</taxon>
        <taxon>Verrucomicrobiota</taxon>
        <taxon>Verrucomicrobiia</taxon>
        <taxon>Verrucomicrobiales</taxon>
        <taxon>Verrucomicrobiaceae</taxon>
        <taxon>Sulfuriroseicoccus</taxon>
    </lineage>
</organism>
<dbReference type="RefSeq" id="WP_164365611.1">
    <property type="nucleotide sequence ID" value="NZ_CP066776.1"/>
</dbReference>
<keyword evidence="10 14" id="KW-0046">Antibiotic resistance</keyword>
<evidence type="ECO:0000256" key="4">
    <source>
        <dbReference type="ARBA" id="ARBA00021581"/>
    </source>
</evidence>
<comment type="similarity">
    <text evidence="2 14">Belongs to the UppP family.</text>
</comment>
<dbReference type="GO" id="GO:0046677">
    <property type="term" value="P:response to antibiotic"/>
    <property type="evidence" value="ECO:0007669"/>
    <property type="project" value="UniProtKB-UniRule"/>
</dbReference>
<dbReference type="InterPro" id="IPR003824">
    <property type="entry name" value="UppP"/>
</dbReference>
<dbReference type="GO" id="GO:0071555">
    <property type="term" value="P:cell wall organization"/>
    <property type="evidence" value="ECO:0007669"/>
    <property type="project" value="UniProtKB-KW"/>
</dbReference>
<dbReference type="GO" id="GO:0009252">
    <property type="term" value="P:peptidoglycan biosynthetic process"/>
    <property type="evidence" value="ECO:0007669"/>
    <property type="project" value="UniProtKB-KW"/>
</dbReference>
<accession>A0A6B3LFE0</accession>
<dbReference type="GO" id="GO:0008360">
    <property type="term" value="P:regulation of cell shape"/>
    <property type="evidence" value="ECO:0007669"/>
    <property type="project" value="UniProtKB-KW"/>
</dbReference>
<keyword evidence="8 14" id="KW-1133">Transmembrane helix</keyword>
<dbReference type="PANTHER" id="PTHR30622">
    <property type="entry name" value="UNDECAPRENYL-DIPHOSPHATASE"/>
    <property type="match status" value="1"/>
</dbReference>
<keyword evidence="14" id="KW-0573">Peptidoglycan synthesis</keyword>
<keyword evidence="6 14" id="KW-0812">Transmembrane</keyword>
<reference evidence="15 16" key="1">
    <citation type="submission" date="2020-12" db="EMBL/GenBank/DDBJ databases">
        <title>Sulforoseuscoccus oceanibium gen. nov., sp. nov., a representative of the phylum Verrucomicrobia with special cytoplasmic membrane, and proposal of Sulforoseuscoccusaceae fam. nov.</title>
        <authorList>
            <person name="Xi F."/>
        </authorList>
    </citation>
    <scope>NUCLEOTIDE SEQUENCE [LARGE SCALE GENOMIC DNA]</scope>
    <source>
        <strain evidence="15 16">T37</strain>
    </source>
</reference>
<comment type="catalytic activity">
    <reaction evidence="13 14">
        <text>di-trans,octa-cis-undecaprenyl diphosphate + H2O = di-trans,octa-cis-undecaprenyl phosphate + phosphate + H(+)</text>
        <dbReference type="Rhea" id="RHEA:28094"/>
        <dbReference type="ChEBI" id="CHEBI:15377"/>
        <dbReference type="ChEBI" id="CHEBI:15378"/>
        <dbReference type="ChEBI" id="CHEBI:43474"/>
        <dbReference type="ChEBI" id="CHEBI:58405"/>
        <dbReference type="ChEBI" id="CHEBI:60392"/>
        <dbReference type="EC" id="3.6.1.27"/>
    </reaction>
</comment>
<dbReference type="PANTHER" id="PTHR30622:SF2">
    <property type="entry name" value="UNDECAPRENYL-DIPHOSPHATASE"/>
    <property type="match status" value="1"/>
</dbReference>
<evidence type="ECO:0000256" key="1">
    <source>
        <dbReference type="ARBA" id="ARBA00004651"/>
    </source>
</evidence>
<feature type="transmembrane region" description="Helical" evidence="14">
    <location>
        <begin position="86"/>
        <end position="103"/>
    </location>
</feature>
<evidence type="ECO:0000256" key="11">
    <source>
        <dbReference type="ARBA" id="ARBA00032707"/>
    </source>
</evidence>
<dbReference type="Pfam" id="PF02673">
    <property type="entry name" value="BacA"/>
    <property type="match status" value="1"/>
</dbReference>